<dbReference type="OrthoDB" id="2747330at2759"/>
<comment type="similarity">
    <text evidence="1">Belongs to the peptidase A1 family.</text>
</comment>
<dbReference type="Pfam" id="PF14541">
    <property type="entry name" value="TAXi_C"/>
    <property type="match status" value="2"/>
</dbReference>
<feature type="region of interest" description="Disordered" evidence="6">
    <location>
        <begin position="827"/>
        <end position="847"/>
    </location>
</feature>
<dbReference type="InterPro" id="IPR021109">
    <property type="entry name" value="Peptidase_aspartic_dom_sf"/>
</dbReference>
<keyword evidence="5" id="KW-0325">Glycoprotein</keyword>
<evidence type="ECO:0000259" key="8">
    <source>
        <dbReference type="PROSITE" id="PS51767"/>
    </source>
</evidence>
<dbReference type="Gene3D" id="2.40.70.10">
    <property type="entry name" value="Acid Proteases"/>
    <property type="match status" value="5"/>
</dbReference>
<dbReference type="InterPro" id="IPR033121">
    <property type="entry name" value="PEPTIDASE_A1"/>
</dbReference>
<feature type="domain" description="Peptidase A1" evidence="8">
    <location>
        <begin position="1051"/>
        <end position="1400"/>
    </location>
</feature>
<dbReference type="CDD" id="cd05476">
    <property type="entry name" value="pepsin_A_like_plant"/>
    <property type="match status" value="2"/>
</dbReference>
<accession>A0A835FX30</accession>
<feature type="signal peptide" evidence="7">
    <location>
        <begin position="1"/>
        <end position="20"/>
    </location>
</feature>
<reference evidence="9" key="1">
    <citation type="submission" date="2020-07" db="EMBL/GenBank/DDBJ databases">
        <title>Genome sequence and genetic diversity analysis of an under-domesticated orphan crop, white fonio (Digitaria exilis).</title>
        <authorList>
            <person name="Bennetzen J.L."/>
            <person name="Chen S."/>
            <person name="Ma X."/>
            <person name="Wang X."/>
            <person name="Yssel A.E.J."/>
            <person name="Chaluvadi S.R."/>
            <person name="Johnson M."/>
            <person name="Gangashetty P."/>
            <person name="Hamidou F."/>
            <person name="Sanogo M.D."/>
            <person name="Zwaenepoel A."/>
            <person name="Wallace J."/>
            <person name="Van De Peer Y."/>
            <person name="Van Deynze A."/>
        </authorList>
    </citation>
    <scope>NUCLEOTIDE SEQUENCE</scope>
    <source>
        <tissue evidence="9">Leaves</tissue>
    </source>
</reference>
<keyword evidence="4" id="KW-0378">Hydrolase</keyword>
<evidence type="ECO:0000256" key="6">
    <source>
        <dbReference type="SAM" id="MobiDB-lite"/>
    </source>
</evidence>
<keyword evidence="2" id="KW-0645">Protease</keyword>
<keyword evidence="10" id="KW-1185">Reference proteome</keyword>
<dbReference type="PANTHER" id="PTHR47967">
    <property type="entry name" value="OS07G0603500 PROTEIN-RELATED"/>
    <property type="match status" value="1"/>
</dbReference>
<feature type="compositionally biased region" description="Low complexity" evidence="6">
    <location>
        <begin position="830"/>
        <end position="839"/>
    </location>
</feature>
<evidence type="ECO:0000256" key="2">
    <source>
        <dbReference type="ARBA" id="ARBA00022670"/>
    </source>
</evidence>
<feature type="compositionally biased region" description="Basic and acidic residues" evidence="6">
    <location>
        <begin position="1598"/>
        <end position="1608"/>
    </location>
</feature>
<dbReference type="EMBL" id="JACEFO010000191">
    <property type="protein sequence ID" value="KAF8776638.1"/>
    <property type="molecule type" value="Genomic_DNA"/>
</dbReference>
<evidence type="ECO:0000256" key="4">
    <source>
        <dbReference type="ARBA" id="ARBA00022801"/>
    </source>
</evidence>
<evidence type="ECO:0000256" key="3">
    <source>
        <dbReference type="ARBA" id="ARBA00022750"/>
    </source>
</evidence>
<dbReference type="SUPFAM" id="SSF50630">
    <property type="entry name" value="Acid proteases"/>
    <property type="match status" value="3"/>
</dbReference>
<gene>
    <name evidence="9" type="ORF">HU200_003362</name>
</gene>
<keyword evidence="7" id="KW-0732">Signal</keyword>
<dbReference type="PROSITE" id="PS51767">
    <property type="entry name" value="PEPTIDASE_A1"/>
    <property type="match status" value="2"/>
</dbReference>
<evidence type="ECO:0000313" key="10">
    <source>
        <dbReference type="Proteomes" id="UP000636709"/>
    </source>
</evidence>
<dbReference type="InterPro" id="IPR034161">
    <property type="entry name" value="Pepsin-like_plant"/>
</dbReference>
<feature type="compositionally biased region" description="Pro residues" evidence="6">
    <location>
        <begin position="497"/>
        <end position="516"/>
    </location>
</feature>
<dbReference type="InterPro" id="IPR051708">
    <property type="entry name" value="Plant_Aspart_Prot_A1"/>
</dbReference>
<feature type="compositionally biased region" description="Low complexity" evidence="6">
    <location>
        <begin position="898"/>
        <end position="911"/>
    </location>
</feature>
<sequence>MTRPLLWFALLCASLTFTASAGLRLELIHVDAKANRTVSERMRLATARTHRRLASMSGGVVTAPIHWSESQYIAEYLIGVPPQRAEAIIDTGSNLIWTQCSACRLVAGCFAQNLTSYDPSLSTTAAVPMSCNDTTCSVGSETRCARDGQTCAVLTAYGAGAIAGVLGTEVFTFGSQNVSLAFGCITATRLTPGSLDGSSGLIGLGRGNLSLVSQLGETKFSYCLTPYFSDAVNTSHLLVGDSASLTAGDAPVATVPFVKNPSDFLFGTFYFLPLSGISVGQVKLDVPAAAFELRQVLPGQWAGTLIDSGSPFTSLVDVAYQALRAELARQLGASNSSIVPPPEGFDLCVAVAQGDAGKVAPPLVLHFGGGAGAGGDVVVPPENYWGPVDEKTACMVVYSSAQGNATLPINETTIIGNYMQQNMHLLYDLGNGVLSFQPADCSSYDAYDRPAVHLSSISSSLSFLLPPPLLPNRKKTAATSSRCRRRLALARPRRPPCRPIPPSPRLLLPSPPPRPGPTAGDHRPAGGAPAAVPRRSHARLLRRAGLLPPELPLRSGGEQPPPTTPKPKPRSPNLAELAGETAPFPRCGVADGNKKKDGPALEGEDTDGLHMFSSGTPMGTCKEDRQASAGSTCSAPCWQWHWQGRRAPVATERRRLSVRVLRLREVGLAVTYIKMARTLLWLALILCAFLTVTTCTGLRLELTHVDAKEGFPLAKRLRCTTERTHRRLASMAAAGVTLPVHWAGTNQYIAEYLIGDPPQRAEAIIDTAKQSHMDTGFIFRAGCSNRRPPVAVYRGQTGPVSNGLVNPGLTTNTTNSCFPQNLPLYDPSQSSSVRRSGPWRSRRGGGRWAGTFIDSGMPFTKLVDVAHQALRAELALPTSRVDCGGAADLTSPLGFRVAGGPSSSPGLEEGSGAAGQPGGGRRPMAVGPALAAGVCDDGGGGGGPRRSSVPAAAGAELRPGPSPPAPEGRRGPGRGQGRGRLALIILCASLTVVNTCAGLRLELTHVDAKEGCTVGERLRRATEHTHRRLASSVAAGVTAPIHWAGTTSPQSIAEYLIGEPPQQAEAIIDTGSNLIWTQCVACDDTSNNCFNQNLRLYDPSQSSSFQAVACNDSACSLGSETQPCALGDGNMLCPVNTRYGSGNVSGFLDTDTFTFGSENASSLAFGCIDASDITRGSLNNASGIIGLGRGKLSLVSQLGESNFSYCLTPYFSDNTTSHLFVGGSAGLSGGGNNATVTSVSFVESPGDYPFSSFYYLPLSGIVVGNVTLDDVPAAAFDLRQVATGQWAGTVIDSGSPFTSLVDVAYKALKAELTQQLNASLVPLPTDADVESEMCVASGDTSLVPPLVLHFGGGGDVVNTACMLVFSAARPNATQPLNETTVIGNYMHMFYDLGNDVLSFPASELQLHVSALPRPIDSLAAGSPKARPTSLVVWCRPLARPPSSAARGDVCLRASSRSGDEHCPQQPRNTNFAEKLAEVEEEGDLRAGKIARPDPGSTCYLCQPRRRPPALLRVRCLCLVDLVPHRRRATSRSFSRALDRVRTAEIVQDPAAGVDPESAPSAAVPAPRRRPRHGNATRAQGLHRSSEAPLLRCTPPPLRSKEEVEDSARRASHAALTRAEEVGIVASSASAGGWC</sequence>
<dbReference type="Proteomes" id="UP000636709">
    <property type="component" value="Unassembled WGS sequence"/>
</dbReference>
<feature type="chain" id="PRO_5032544641" description="Peptidase A1 domain-containing protein" evidence="7">
    <location>
        <begin position="21"/>
        <end position="1634"/>
    </location>
</feature>
<name>A0A835FX30_9POAL</name>
<proteinExistence type="inferred from homology"/>
<dbReference type="FunFam" id="2.40.70.10:FF:000069">
    <property type="entry name" value="Eukaryotic aspartyl protease family protein"/>
    <property type="match status" value="1"/>
</dbReference>
<comment type="caution">
    <text evidence="9">The sequence shown here is derived from an EMBL/GenBank/DDBJ whole genome shotgun (WGS) entry which is preliminary data.</text>
</comment>
<organism evidence="9 10">
    <name type="scientific">Digitaria exilis</name>
    <dbReference type="NCBI Taxonomy" id="1010633"/>
    <lineage>
        <taxon>Eukaryota</taxon>
        <taxon>Viridiplantae</taxon>
        <taxon>Streptophyta</taxon>
        <taxon>Embryophyta</taxon>
        <taxon>Tracheophyta</taxon>
        <taxon>Spermatophyta</taxon>
        <taxon>Magnoliopsida</taxon>
        <taxon>Liliopsida</taxon>
        <taxon>Poales</taxon>
        <taxon>Poaceae</taxon>
        <taxon>PACMAD clade</taxon>
        <taxon>Panicoideae</taxon>
        <taxon>Panicodae</taxon>
        <taxon>Paniceae</taxon>
        <taxon>Anthephorinae</taxon>
        <taxon>Digitaria</taxon>
    </lineage>
</organism>
<dbReference type="InterPro" id="IPR032861">
    <property type="entry name" value="TAXi_N"/>
</dbReference>
<dbReference type="PANTHER" id="PTHR47967:SF83">
    <property type="entry name" value="OS05G0375700 PROTEIN"/>
    <property type="match status" value="1"/>
</dbReference>
<evidence type="ECO:0000313" key="9">
    <source>
        <dbReference type="EMBL" id="KAF8776638.1"/>
    </source>
</evidence>
<dbReference type="GO" id="GO:0006508">
    <property type="term" value="P:proteolysis"/>
    <property type="evidence" value="ECO:0007669"/>
    <property type="project" value="UniProtKB-KW"/>
</dbReference>
<feature type="compositionally biased region" description="Low complexity" evidence="6">
    <location>
        <begin position="543"/>
        <end position="554"/>
    </location>
</feature>
<dbReference type="InterPro" id="IPR032799">
    <property type="entry name" value="TAXi_C"/>
</dbReference>
<evidence type="ECO:0000256" key="5">
    <source>
        <dbReference type="ARBA" id="ARBA00023180"/>
    </source>
</evidence>
<dbReference type="Pfam" id="PF14543">
    <property type="entry name" value="TAXi_N"/>
    <property type="match status" value="2"/>
</dbReference>
<dbReference type="GO" id="GO:0004190">
    <property type="term" value="F:aspartic-type endopeptidase activity"/>
    <property type="evidence" value="ECO:0007669"/>
    <property type="project" value="UniProtKB-KW"/>
</dbReference>
<evidence type="ECO:0000256" key="1">
    <source>
        <dbReference type="ARBA" id="ARBA00007447"/>
    </source>
</evidence>
<feature type="region of interest" description="Disordered" evidence="6">
    <location>
        <begin position="894"/>
        <end position="975"/>
    </location>
</feature>
<feature type="compositionally biased region" description="Basic residues" evidence="6">
    <location>
        <begin position="472"/>
        <end position="496"/>
    </location>
</feature>
<evidence type="ECO:0000256" key="7">
    <source>
        <dbReference type="SAM" id="SignalP"/>
    </source>
</evidence>
<protein>
    <recommendedName>
        <fullName evidence="8">Peptidase A1 domain-containing protein</fullName>
    </recommendedName>
</protein>
<feature type="region of interest" description="Disordered" evidence="6">
    <location>
        <begin position="1549"/>
        <end position="1611"/>
    </location>
</feature>
<keyword evidence="3" id="KW-0064">Aspartyl protease</keyword>
<feature type="domain" description="Peptidase A1" evidence="8">
    <location>
        <begin position="72"/>
        <end position="437"/>
    </location>
</feature>
<dbReference type="GO" id="GO:0005576">
    <property type="term" value="C:extracellular region"/>
    <property type="evidence" value="ECO:0007669"/>
    <property type="project" value="TreeGrafter"/>
</dbReference>
<feature type="compositionally biased region" description="Gly residues" evidence="6">
    <location>
        <begin position="912"/>
        <end position="921"/>
    </location>
</feature>
<feature type="region of interest" description="Disordered" evidence="6">
    <location>
        <begin position="468"/>
        <end position="626"/>
    </location>
</feature>